<keyword evidence="3" id="KW-1185">Reference proteome</keyword>
<proteinExistence type="predicted"/>
<dbReference type="AlphaFoldDB" id="B4JPJ7"/>
<name>B4JPJ7_DROGR</name>
<protein>
    <submittedName>
        <fullName evidence="2">GH13386</fullName>
    </submittedName>
</protein>
<organism evidence="3">
    <name type="scientific">Drosophila grimshawi</name>
    <name type="common">Hawaiian fruit fly</name>
    <name type="synonym">Idiomyia grimshawi</name>
    <dbReference type="NCBI Taxonomy" id="7222"/>
    <lineage>
        <taxon>Eukaryota</taxon>
        <taxon>Metazoa</taxon>
        <taxon>Ecdysozoa</taxon>
        <taxon>Arthropoda</taxon>
        <taxon>Hexapoda</taxon>
        <taxon>Insecta</taxon>
        <taxon>Pterygota</taxon>
        <taxon>Neoptera</taxon>
        <taxon>Endopterygota</taxon>
        <taxon>Diptera</taxon>
        <taxon>Brachycera</taxon>
        <taxon>Muscomorpha</taxon>
        <taxon>Ephydroidea</taxon>
        <taxon>Drosophilidae</taxon>
        <taxon>Drosophila</taxon>
        <taxon>Hawaiian Drosophila</taxon>
    </lineage>
</organism>
<dbReference type="OrthoDB" id="7779943at2759"/>
<dbReference type="Proteomes" id="UP000001070">
    <property type="component" value="Unassembled WGS sequence"/>
</dbReference>
<gene>
    <name evidence="2" type="primary">Dgri\GH13386</name>
    <name evidence="2" type="ORF">Dgri_GH13386</name>
</gene>
<feature type="compositionally biased region" description="Low complexity" evidence="1">
    <location>
        <begin position="252"/>
        <end position="269"/>
    </location>
</feature>
<dbReference type="EMBL" id="CH916372">
    <property type="protein sequence ID" value="EDV98827.1"/>
    <property type="molecule type" value="Genomic_DNA"/>
</dbReference>
<evidence type="ECO:0000256" key="1">
    <source>
        <dbReference type="SAM" id="MobiDB-lite"/>
    </source>
</evidence>
<dbReference type="GO" id="GO:0005721">
    <property type="term" value="C:pericentric heterochromatin"/>
    <property type="evidence" value="ECO:0007669"/>
    <property type="project" value="EnsemblMetazoa"/>
</dbReference>
<dbReference type="InParanoid" id="B4JPJ7"/>
<dbReference type="PhylomeDB" id="B4JPJ7"/>
<dbReference type="HOGENOM" id="CLU_1054751_0_0_1"/>
<dbReference type="OMA" id="HVINYVL"/>
<dbReference type="FunCoup" id="B4JPJ7">
    <property type="interactions" value="42"/>
</dbReference>
<accession>B4JPJ7</accession>
<dbReference type="eggNOG" id="ENOG502T9CM">
    <property type="taxonomic scope" value="Eukaryota"/>
</dbReference>
<evidence type="ECO:0000313" key="3">
    <source>
        <dbReference type="Proteomes" id="UP000001070"/>
    </source>
</evidence>
<reference evidence="2 3" key="1">
    <citation type="journal article" date="2007" name="Nature">
        <title>Evolution of genes and genomes on the Drosophila phylogeny.</title>
        <authorList>
            <consortium name="Drosophila 12 Genomes Consortium"/>
            <person name="Clark A.G."/>
            <person name="Eisen M.B."/>
            <person name="Smith D.R."/>
            <person name="Bergman C.M."/>
            <person name="Oliver B."/>
            <person name="Markow T.A."/>
            <person name="Kaufman T.C."/>
            <person name="Kellis M."/>
            <person name="Gelbart W."/>
            <person name="Iyer V.N."/>
            <person name="Pollard D.A."/>
            <person name="Sackton T.B."/>
            <person name="Larracuente A.M."/>
            <person name="Singh N.D."/>
            <person name="Abad J.P."/>
            <person name="Abt D.N."/>
            <person name="Adryan B."/>
            <person name="Aguade M."/>
            <person name="Akashi H."/>
            <person name="Anderson W.W."/>
            <person name="Aquadro C.F."/>
            <person name="Ardell D.H."/>
            <person name="Arguello R."/>
            <person name="Artieri C.G."/>
            <person name="Barbash D.A."/>
            <person name="Barker D."/>
            <person name="Barsanti P."/>
            <person name="Batterham P."/>
            <person name="Batzoglou S."/>
            <person name="Begun D."/>
            <person name="Bhutkar A."/>
            <person name="Blanco E."/>
            <person name="Bosak S.A."/>
            <person name="Bradley R.K."/>
            <person name="Brand A.D."/>
            <person name="Brent M.R."/>
            <person name="Brooks A.N."/>
            <person name="Brown R.H."/>
            <person name="Butlin R.K."/>
            <person name="Caggese C."/>
            <person name="Calvi B.R."/>
            <person name="Bernardo de Carvalho A."/>
            <person name="Caspi A."/>
            <person name="Castrezana S."/>
            <person name="Celniker S.E."/>
            <person name="Chang J.L."/>
            <person name="Chapple C."/>
            <person name="Chatterji S."/>
            <person name="Chinwalla A."/>
            <person name="Civetta A."/>
            <person name="Clifton S.W."/>
            <person name="Comeron J.M."/>
            <person name="Costello J.C."/>
            <person name="Coyne J.A."/>
            <person name="Daub J."/>
            <person name="David R.G."/>
            <person name="Delcher A.L."/>
            <person name="Delehaunty K."/>
            <person name="Do C.B."/>
            <person name="Ebling H."/>
            <person name="Edwards K."/>
            <person name="Eickbush T."/>
            <person name="Evans J.D."/>
            <person name="Filipski A."/>
            <person name="Findeiss S."/>
            <person name="Freyhult E."/>
            <person name="Fulton L."/>
            <person name="Fulton R."/>
            <person name="Garcia A.C."/>
            <person name="Gardiner A."/>
            <person name="Garfield D.A."/>
            <person name="Garvin B.E."/>
            <person name="Gibson G."/>
            <person name="Gilbert D."/>
            <person name="Gnerre S."/>
            <person name="Godfrey J."/>
            <person name="Good R."/>
            <person name="Gotea V."/>
            <person name="Gravely B."/>
            <person name="Greenberg A.J."/>
            <person name="Griffiths-Jones S."/>
            <person name="Gross S."/>
            <person name="Guigo R."/>
            <person name="Gustafson E.A."/>
            <person name="Haerty W."/>
            <person name="Hahn M.W."/>
            <person name="Halligan D.L."/>
            <person name="Halpern A.L."/>
            <person name="Halter G.M."/>
            <person name="Han M.V."/>
            <person name="Heger A."/>
            <person name="Hillier L."/>
            <person name="Hinrichs A.S."/>
            <person name="Holmes I."/>
            <person name="Hoskins R.A."/>
            <person name="Hubisz M.J."/>
            <person name="Hultmark D."/>
            <person name="Huntley M.A."/>
            <person name="Jaffe D.B."/>
            <person name="Jagadeeshan S."/>
            <person name="Jeck W.R."/>
            <person name="Johnson J."/>
            <person name="Jones C.D."/>
            <person name="Jordan W.C."/>
            <person name="Karpen G.H."/>
            <person name="Kataoka E."/>
            <person name="Keightley P.D."/>
            <person name="Kheradpour P."/>
            <person name="Kirkness E.F."/>
            <person name="Koerich L.B."/>
            <person name="Kristiansen K."/>
            <person name="Kudrna D."/>
            <person name="Kulathinal R.J."/>
            <person name="Kumar S."/>
            <person name="Kwok R."/>
            <person name="Lander E."/>
            <person name="Langley C.H."/>
            <person name="Lapoint R."/>
            <person name="Lazzaro B.P."/>
            <person name="Lee S.J."/>
            <person name="Levesque L."/>
            <person name="Li R."/>
            <person name="Lin C.F."/>
            <person name="Lin M.F."/>
            <person name="Lindblad-Toh K."/>
            <person name="Llopart A."/>
            <person name="Long M."/>
            <person name="Low L."/>
            <person name="Lozovsky E."/>
            <person name="Lu J."/>
            <person name="Luo M."/>
            <person name="Machado C.A."/>
            <person name="Makalowski W."/>
            <person name="Marzo M."/>
            <person name="Matsuda M."/>
            <person name="Matzkin L."/>
            <person name="McAllister B."/>
            <person name="McBride C.S."/>
            <person name="McKernan B."/>
            <person name="McKernan K."/>
            <person name="Mendez-Lago M."/>
            <person name="Minx P."/>
            <person name="Mollenhauer M.U."/>
            <person name="Montooth K."/>
            <person name="Mount S.M."/>
            <person name="Mu X."/>
            <person name="Myers E."/>
            <person name="Negre B."/>
            <person name="Newfeld S."/>
            <person name="Nielsen R."/>
            <person name="Noor M.A."/>
            <person name="O'Grady P."/>
            <person name="Pachter L."/>
            <person name="Papaceit M."/>
            <person name="Parisi M.J."/>
            <person name="Parisi M."/>
            <person name="Parts L."/>
            <person name="Pedersen J.S."/>
            <person name="Pesole G."/>
            <person name="Phillippy A.M."/>
            <person name="Ponting C.P."/>
            <person name="Pop M."/>
            <person name="Porcelli D."/>
            <person name="Powell J.R."/>
            <person name="Prohaska S."/>
            <person name="Pruitt K."/>
            <person name="Puig M."/>
            <person name="Quesneville H."/>
            <person name="Ram K.R."/>
            <person name="Rand D."/>
            <person name="Rasmussen M.D."/>
            <person name="Reed L.K."/>
            <person name="Reenan R."/>
            <person name="Reily A."/>
            <person name="Remington K.A."/>
            <person name="Rieger T.T."/>
            <person name="Ritchie M.G."/>
            <person name="Robin C."/>
            <person name="Rogers Y.H."/>
            <person name="Rohde C."/>
            <person name="Rozas J."/>
            <person name="Rubenfield M.J."/>
            <person name="Ruiz A."/>
            <person name="Russo S."/>
            <person name="Salzberg S.L."/>
            <person name="Sanchez-Gracia A."/>
            <person name="Saranga D.J."/>
            <person name="Sato H."/>
            <person name="Schaeffer S.W."/>
            <person name="Schatz M.C."/>
            <person name="Schlenke T."/>
            <person name="Schwartz R."/>
            <person name="Segarra C."/>
            <person name="Singh R.S."/>
            <person name="Sirot L."/>
            <person name="Sirota M."/>
            <person name="Sisneros N.B."/>
            <person name="Smith C.D."/>
            <person name="Smith T.F."/>
            <person name="Spieth J."/>
            <person name="Stage D.E."/>
            <person name="Stark A."/>
            <person name="Stephan W."/>
            <person name="Strausberg R.L."/>
            <person name="Strempel S."/>
            <person name="Sturgill D."/>
            <person name="Sutton G."/>
            <person name="Sutton G.G."/>
            <person name="Tao W."/>
            <person name="Teichmann S."/>
            <person name="Tobari Y.N."/>
            <person name="Tomimura Y."/>
            <person name="Tsolas J.M."/>
            <person name="Valente V.L."/>
            <person name="Venter E."/>
            <person name="Venter J.C."/>
            <person name="Vicario S."/>
            <person name="Vieira F.G."/>
            <person name="Vilella A.J."/>
            <person name="Villasante A."/>
            <person name="Walenz B."/>
            <person name="Wang J."/>
            <person name="Wasserman M."/>
            <person name="Watts T."/>
            <person name="Wilson D."/>
            <person name="Wilson R.K."/>
            <person name="Wing R.A."/>
            <person name="Wolfner M.F."/>
            <person name="Wong A."/>
            <person name="Wong G.K."/>
            <person name="Wu C.I."/>
            <person name="Wu G."/>
            <person name="Yamamoto D."/>
            <person name="Yang H.P."/>
            <person name="Yang S.P."/>
            <person name="Yorke J.A."/>
            <person name="Yoshida K."/>
            <person name="Zdobnov E."/>
            <person name="Zhang P."/>
            <person name="Zhang Y."/>
            <person name="Zimin A.V."/>
            <person name="Baldwin J."/>
            <person name="Abdouelleil A."/>
            <person name="Abdulkadir J."/>
            <person name="Abebe A."/>
            <person name="Abera B."/>
            <person name="Abreu J."/>
            <person name="Acer S.C."/>
            <person name="Aftuck L."/>
            <person name="Alexander A."/>
            <person name="An P."/>
            <person name="Anderson E."/>
            <person name="Anderson S."/>
            <person name="Arachi H."/>
            <person name="Azer M."/>
            <person name="Bachantsang P."/>
            <person name="Barry A."/>
            <person name="Bayul T."/>
            <person name="Berlin A."/>
            <person name="Bessette D."/>
            <person name="Bloom T."/>
            <person name="Blye J."/>
            <person name="Boguslavskiy L."/>
            <person name="Bonnet C."/>
            <person name="Boukhgalter B."/>
            <person name="Bourzgui I."/>
            <person name="Brown A."/>
            <person name="Cahill P."/>
            <person name="Channer S."/>
            <person name="Cheshatsang Y."/>
            <person name="Chuda L."/>
            <person name="Citroen M."/>
            <person name="Collymore A."/>
            <person name="Cooke P."/>
            <person name="Costello M."/>
            <person name="D'Aco K."/>
            <person name="Daza R."/>
            <person name="De Haan G."/>
            <person name="DeGray S."/>
            <person name="DeMaso C."/>
            <person name="Dhargay N."/>
            <person name="Dooley K."/>
            <person name="Dooley E."/>
            <person name="Doricent M."/>
            <person name="Dorje P."/>
            <person name="Dorjee K."/>
            <person name="Dupes A."/>
            <person name="Elong R."/>
            <person name="Falk J."/>
            <person name="Farina A."/>
            <person name="Faro S."/>
            <person name="Ferguson D."/>
            <person name="Fisher S."/>
            <person name="Foley C.D."/>
            <person name="Franke A."/>
            <person name="Friedrich D."/>
            <person name="Gadbois L."/>
            <person name="Gearin G."/>
            <person name="Gearin C.R."/>
            <person name="Giannoukos G."/>
            <person name="Goode T."/>
            <person name="Graham J."/>
            <person name="Grandbois E."/>
            <person name="Grewal S."/>
            <person name="Gyaltsen K."/>
            <person name="Hafez N."/>
            <person name="Hagos B."/>
            <person name="Hall J."/>
            <person name="Henson C."/>
            <person name="Hollinger A."/>
            <person name="Honan T."/>
            <person name="Huard M.D."/>
            <person name="Hughes L."/>
            <person name="Hurhula B."/>
            <person name="Husby M.E."/>
            <person name="Kamat A."/>
            <person name="Kanga B."/>
            <person name="Kashin S."/>
            <person name="Khazanovich D."/>
            <person name="Kisner P."/>
            <person name="Lance K."/>
            <person name="Lara M."/>
            <person name="Lee W."/>
            <person name="Lennon N."/>
            <person name="Letendre F."/>
            <person name="LeVine R."/>
            <person name="Lipovsky A."/>
            <person name="Liu X."/>
            <person name="Liu J."/>
            <person name="Liu S."/>
            <person name="Lokyitsang T."/>
            <person name="Lokyitsang Y."/>
            <person name="Lubonja R."/>
            <person name="Lui A."/>
            <person name="MacDonald P."/>
            <person name="Magnisalis V."/>
            <person name="Maru K."/>
            <person name="Matthews C."/>
            <person name="McCusker W."/>
            <person name="McDonough S."/>
            <person name="Mehta T."/>
            <person name="Meldrim J."/>
            <person name="Meneus L."/>
            <person name="Mihai O."/>
            <person name="Mihalev A."/>
            <person name="Mihova T."/>
            <person name="Mittelman R."/>
            <person name="Mlenga V."/>
            <person name="Montmayeur A."/>
            <person name="Mulrain L."/>
            <person name="Navidi A."/>
            <person name="Naylor J."/>
            <person name="Negash T."/>
            <person name="Nguyen T."/>
            <person name="Nguyen N."/>
            <person name="Nicol R."/>
            <person name="Norbu C."/>
            <person name="Norbu N."/>
            <person name="Novod N."/>
            <person name="O'Neill B."/>
            <person name="Osman S."/>
            <person name="Markiewicz E."/>
            <person name="Oyono O.L."/>
            <person name="Patti C."/>
            <person name="Phunkhang P."/>
            <person name="Pierre F."/>
            <person name="Priest M."/>
            <person name="Raghuraman S."/>
            <person name="Rege F."/>
            <person name="Reyes R."/>
            <person name="Rise C."/>
            <person name="Rogov P."/>
            <person name="Ross K."/>
            <person name="Ryan E."/>
            <person name="Settipalli S."/>
            <person name="Shea T."/>
            <person name="Sherpa N."/>
            <person name="Shi L."/>
            <person name="Shih D."/>
            <person name="Sparrow T."/>
            <person name="Spaulding J."/>
            <person name="Stalker J."/>
            <person name="Stange-Thomann N."/>
            <person name="Stavropoulos S."/>
            <person name="Stone C."/>
            <person name="Strader C."/>
            <person name="Tesfaye S."/>
            <person name="Thomson T."/>
            <person name="Thoulutsang Y."/>
            <person name="Thoulutsang D."/>
            <person name="Topham K."/>
            <person name="Topping I."/>
            <person name="Tsamla T."/>
            <person name="Vassiliev H."/>
            <person name="Vo A."/>
            <person name="Wangchuk T."/>
            <person name="Wangdi T."/>
            <person name="Weiand M."/>
            <person name="Wilkinson J."/>
            <person name="Wilson A."/>
            <person name="Yadav S."/>
            <person name="Young G."/>
            <person name="Yu Q."/>
            <person name="Zembek L."/>
            <person name="Zhong D."/>
            <person name="Zimmer A."/>
            <person name="Zwirko Z."/>
            <person name="Jaffe D.B."/>
            <person name="Alvarez P."/>
            <person name="Brockman W."/>
            <person name="Butler J."/>
            <person name="Chin C."/>
            <person name="Gnerre S."/>
            <person name="Grabherr M."/>
            <person name="Kleber M."/>
            <person name="Mauceli E."/>
            <person name="MacCallum I."/>
        </authorList>
    </citation>
    <scope>NUCLEOTIDE SEQUENCE [LARGE SCALE GENOMIC DNA]</scope>
    <source>
        <strain evidence="3">Tucson 15287-2541.00</strain>
    </source>
</reference>
<feature type="region of interest" description="Disordered" evidence="1">
    <location>
        <begin position="252"/>
        <end position="278"/>
    </location>
</feature>
<evidence type="ECO:0000313" key="2">
    <source>
        <dbReference type="EMBL" id="EDV98827.1"/>
    </source>
</evidence>
<dbReference type="KEGG" id="dgr:6566763"/>
<sequence length="304" mass="30348">MQATSLNAAPAAAATGAAGDAIAMPLRACSISGCQVSKYVEVTKRKCSQFVSAPYIIPKPLVINGKTSIFQVGGEMAKLGDIPALSAASGAGAGSNGQPIYRIKPGTHAHVINYVFIDEGSDSMEKAKSEDPQAMRVLLDSQRDSAIAKLQKLIATHRGLAVAAAAPAPAAPATAQNTAAVTVTTTAPASASVTATAAAATVTATPTPTPTPASLAATPEGSSVNITTPQIHPNLSIASVAGALPLAAAATPASAPAPTQPASTPTQAAVSDPAPAEENSIDQLRTKIINARRSVARVCGRPIP</sequence>